<name>A0A2M6WIN4_9BACT</name>
<dbReference type="EMBL" id="PFBA01000013">
    <property type="protein sequence ID" value="PIT92660.1"/>
    <property type="molecule type" value="Genomic_DNA"/>
</dbReference>
<reference evidence="3" key="1">
    <citation type="submission" date="2017-09" db="EMBL/GenBank/DDBJ databases">
        <title>Depth-based differentiation of microbial function through sediment-hosted aquifers and enrichment of novel symbionts in the deep terrestrial subsurface.</title>
        <authorList>
            <person name="Probst A.J."/>
            <person name="Ladd B."/>
            <person name="Jarett J.K."/>
            <person name="Geller-Mcgrath D.E."/>
            <person name="Sieber C.M.K."/>
            <person name="Emerson J.B."/>
            <person name="Anantharaman K."/>
            <person name="Thomas B.C."/>
            <person name="Malmstrom R."/>
            <person name="Stieglmeier M."/>
            <person name="Klingl A."/>
            <person name="Woyke T."/>
            <person name="Ryan C.M."/>
            <person name="Banfield J.F."/>
        </authorList>
    </citation>
    <scope>NUCLEOTIDE SEQUENCE [LARGE SCALE GENOMIC DNA]</scope>
</reference>
<organism evidence="2 3">
    <name type="scientific">Candidatus Harrisonbacteria bacterium CG10_big_fil_rev_8_21_14_0_10_42_17</name>
    <dbReference type="NCBI Taxonomy" id="1974584"/>
    <lineage>
        <taxon>Bacteria</taxon>
        <taxon>Candidatus Harrisoniibacteriota</taxon>
    </lineage>
</organism>
<evidence type="ECO:0000256" key="1">
    <source>
        <dbReference type="SAM" id="Coils"/>
    </source>
</evidence>
<dbReference type="AlphaFoldDB" id="A0A2M6WIN4"/>
<accession>A0A2M6WIN4</accession>
<evidence type="ECO:0000313" key="2">
    <source>
        <dbReference type="EMBL" id="PIT92660.1"/>
    </source>
</evidence>
<protein>
    <submittedName>
        <fullName evidence="2">Uncharacterized protein</fullName>
    </submittedName>
</protein>
<evidence type="ECO:0000313" key="3">
    <source>
        <dbReference type="Proteomes" id="UP000228635"/>
    </source>
</evidence>
<comment type="caution">
    <text evidence="2">The sequence shown here is derived from an EMBL/GenBank/DDBJ whole genome shotgun (WGS) entry which is preliminary data.</text>
</comment>
<proteinExistence type="predicted"/>
<gene>
    <name evidence="2" type="ORF">COU08_01535</name>
</gene>
<dbReference type="Proteomes" id="UP000228635">
    <property type="component" value="Unassembled WGS sequence"/>
</dbReference>
<keyword evidence="1" id="KW-0175">Coiled coil</keyword>
<sequence>MIKLLFYLAIFGTLAIGFLYIAPDGIKTNVLTFVNDKPIPKSIKEKAEEFLATPAYERDKLFTTLEQNLTEAKTAIEQNDSETANTLLEKTKQTLKELQEQNKEQKGLSSAAQSFIVNTIEEHFANNPQCSVEDNK</sequence>
<feature type="coiled-coil region" evidence="1">
    <location>
        <begin position="81"/>
        <end position="108"/>
    </location>
</feature>